<evidence type="ECO:0000256" key="4">
    <source>
        <dbReference type="ARBA" id="ARBA00022840"/>
    </source>
</evidence>
<dbReference type="PANTHER" id="PTHR43553:SF24">
    <property type="entry name" value="ENERGY-COUPLING FACTOR TRANSPORTER ATP-BINDING PROTEIN ECFA1"/>
    <property type="match status" value="1"/>
</dbReference>
<dbReference type="Gene3D" id="3.40.50.300">
    <property type="entry name" value="P-loop containing nucleotide triphosphate hydrolases"/>
    <property type="match status" value="2"/>
</dbReference>
<dbReference type="InterPro" id="IPR050095">
    <property type="entry name" value="ECF_ABC_transporter_ATP-bd"/>
</dbReference>
<dbReference type="PROSITE" id="PS50893">
    <property type="entry name" value="ABC_TRANSPORTER_2"/>
    <property type="match status" value="2"/>
</dbReference>
<dbReference type="GO" id="GO:0042626">
    <property type="term" value="F:ATPase-coupled transmembrane transporter activity"/>
    <property type="evidence" value="ECO:0007669"/>
    <property type="project" value="TreeGrafter"/>
</dbReference>
<evidence type="ECO:0000313" key="7">
    <source>
        <dbReference type="Proteomes" id="UP000198822"/>
    </source>
</evidence>
<organism evidence="6 7">
    <name type="scientific">Agrococcus jejuensis</name>
    <dbReference type="NCBI Taxonomy" id="399736"/>
    <lineage>
        <taxon>Bacteria</taxon>
        <taxon>Bacillati</taxon>
        <taxon>Actinomycetota</taxon>
        <taxon>Actinomycetes</taxon>
        <taxon>Micrococcales</taxon>
        <taxon>Microbacteriaceae</taxon>
        <taxon>Agrococcus</taxon>
    </lineage>
</organism>
<dbReference type="PANTHER" id="PTHR43553">
    <property type="entry name" value="HEAVY METAL TRANSPORTER"/>
    <property type="match status" value="1"/>
</dbReference>
<dbReference type="InterPro" id="IPR003593">
    <property type="entry name" value="AAA+_ATPase"/>
</dbReference>
<evidence type="ECO:0000256" key="3">
    <source>
        <dbReference type="ARBA" id="ARBA00022741"/>
    </source>
</evidence>
<reference evidence="7" key="1">
    <citation type="submission" date="2016-10" db="EMBL/GenBank/DDBJ databases">
        <authorList>
            <person name="Varghese N."/>
            <person name="Submissions S."/>
        </authorList>
    </citation>
    <scope>NUCLEOTIDE SEQUENCE [LARGE SCALE GENOMIC DNA]</scope>
    <source>
        <strain evidence="7">DSM 22002</strain>
    </source>
</reference>
<dbReference type="EMBL" id="LT629695">
    <property type="protein sequence ID" value="SDH99834.1"/>
    <property type="molecule type" value="Genomic_DNA"/>
</dbReference>
<dbReference type="CDD" id="cd03225">
    <property type="entry name" value="ABC_cobalt_CbiO_domain1"/>
    <property type="match status" value="2"/>
</dbReference>
<dbReference type="RefSeq" id="WP_092506990.1">
    <property type="nucleotide sequence ID" value="NZ_LT629695.1"/>
</dbReference>
<feature type="domain" description="ABC transporter" evidence="5">
    <location>
        <begin position="13"/>
        <end position="254"/>
    </location>
</feature>
<proteinExistence type="inferred from homology"/>
<name>A0A1G8GZR6_9MICO</name>
<dbReference type="InterPro" id="IPR017871">
    <property type="entry name" value="ABC_transporter-like_CS"/>
</dbReference>
<dbReference type="SUPFAM" id="SSF52540">
    <property type="entry name" value="P-loop containing nucleoside triphosphate hydrolases"/>
    <property type="match status" value="2"/>
</dbReference>
<dbReference type="InterPro" id="IPR015856">
    <property type="entry name" value="ABC_transpr_CbiO/EcfA_su"/>
</dbReference>
<dbReference type="SMART" id="SM00382">
    <property type="entry name" value="AAA"/>
    <property type="match status" value="2"/>
</dbReference>
<evidence type="ECO:0000256" key="2">
    <source>
        <dbReference type="ARBA" id="ARBA00022448"/>
    </source>
</evidence>
<dbReference type="AlphaFoldDB" id="A0A1G8GZR6"/>
<evidence type="ECO:0000313" key="6">
    <source>
        <dbReference type="EMBL" id="SDH99834.1"/>
    </source>
</evidence>
<feature type="domain" description="ABC transporter" evidence="5">
    <location>
        <begin position="313"/>
        <end position="547"/>
    </location>
</feature>
<accession>A0A1G8GZR6</accession>
<protein>
    <submittedName>
        <fullName evidence="6">Energy-coupling factor transport system ATP-binding protein</fullName>
    </submittedName>
</protein>
<dbReference type="GO" id="GO:0005524">
    <property type="term" value="F:ATP binding"/>
    <property type="evidence" value="ECO:0007669"/>
    <property type="project" value="UniProtKB-KW"/>
</dbReference>
<keyword evidence="2" id="KW-0813">Transport</keyword>
<dbReference type="InterPro" id="IPR003439">
    <property type="entry name" value="ABC_transporter-like_ATP-bd"/>
</dbReference>
<dbReference type="OrthoDB" id="501320at2"/>
<keyword evidence="4 6" id="KW-0067">ATP-binding</keyword>
<dbReference type="InterPro" id="IPR027417">
    <property type="entry name" value="P-loop_NTPase"/>
</dbReference>
<gene>
    <name evidence="6" type="ORF">SAMN04489720_3146</name>
</gene>
<dbReference type="PROSITE" id="PS00211">
    <property type="entry name" value="ABC_TRANSPORTER_1"/>
    <property type="match status" value="1"/>
</dbReference>
<dbReference type="GO" id="GO:0016887">
    <property type="term" value="F:ATP hydrolysis activity"/>
    <property type="evidence" value="ECO:0007669"/>
    <property type="project" value="InterPro"/>
</dbReference>
<dbReference type="STRING" id="399736.SAMN04489720_3146"/>
<keyword evidence="7" id="KW-1185">Reference proteome</keyword>
<dbReference type="GO" id="GO:0043190">
    <property type="term" value="C:ATP-binding cassette (ABC) transporter complex"/>
    <property type="evidence" value="ECO:0007669"/>
    <property type="project" value="TreeGrafter"/>
</dbReference>
<dbReference type="Pfam" id="PF00005">
    <property type="entry name" value="ABC_tran"/>
    <property type="match status" value="2"/>
</dbReference>
<evidence type="ECO:0000256" key="1">
    <source>
        <dbReference type="ARBA" id="ARBA00005417"/>
    </source>
</evidence>
<comment type="similarity">
    <text evidence="1">Belongs to the ABC transporter superfamily.</text>
</comment>
<keyword evidence="3" id="KW-0547">Nucleotide-binding</keyword>
<evidence type="ECO:0000259" key="5">
    <source>
        <dbReference type="PROSITE" id="PS50893"/>
    </source>
</evidence>
<sequence length="577" mass="59916">MPAPHQPPAPMPLVVDGVSIRHEGATVARPASVSFSVAPGEVVLLSGPSGCGKSTLALALDGLVPHAVPATMAGSVVVDGLDTREHAVGVLSAHVAMVFQDPDAQIVTGTVLDKVCFGPENLEVPVAEVLERAERALRRVGLWERRDDRPDLLSGGGRQRLAIACALAMETPLIVLDEPTANLDPAGIEGVYAALADVVAAGDRAIVLVEHDLDHAIALVDRMVVLDASGAVALEGTVDAVLRARHDELAALGVWMPVATLAARRLREAGLVLEPMPVTPAELAAALDAKPTLPALPASPSPAPGADDPVVQVRGLSVKRGRGRHARDVLHDVSLDVERGAFVAIVGTNGAGKSTLLQAIAGVDAPPRGTVTIAGLDPATADVRALARTIGFVFQNPEHQLIRESVAAELAHGLEVQGLDAAAIAPRVDAMLERFGLAELREQHPFLLSGGQKRRLSVGTSLIAGAEVLALDEPTFGQDRARAAELVALLAGMRAQGTTVLVVTHDMQLVADVATHVCVVADGRIAAFDRAEAVLAGDALVDAGLRRPPLADAMRALRHHDAWRGVARMHDLPGGAS</sequence>
<dbReference type="Proteomes" id="UP000198822">
    <property type="component" value="Chromosome I"/>
</dbReference>